<comment type="caution">
    <text evidence="10">The sequence shown here is derived from an EMBL/GenBank/DDBJ whole genome shotgun (WGS) entry which is preliminary data.</text>
</comment>
<dbReference type="Pfam" id="PF03411">
    <property type="entry name" value="Peptidase_M74"/>
    <property type="match status" value="1"/>
</dbReference>
<evidence type="ECO:0000256" key="8">
    <source>
        <dbReference type="PIRSR" id="PIRSR018455-2"/>
    </source>
</evidence>
<dbReference type="SUPFAM" id="SSF55166">
    <property type="entry name" value="Hedgehog/DD-peptidase"/>
    <property type="match status" value="1"/>
</dbReference>
<keyword evidence="11" id="KW-1185">Reference proteome</keyword>
<evidence type="ECO:0000256" key="5">
    <source>
        <dbReference type="ARBA" id="ARBA00022801"/>
    </source>
</evidence>
<dbReference type="GO" id="GO:0008237">
    <property type="term" value="F:metallopeptidase activity"/>
    <property type="evidence" value="ECO:0007669"/>
    <property type="project" value="UniProtKB-KW"/>
</dbReference>
<feature type="chain" id="PRO_5040927170" evidence="9">
    <location>
        <begin position="18"/>
        <end position="280"/>
    </location>
</feature>
<keyword evidence="1" id="KW-0645">Protease</keyword>
<reference evidence="10" key="1">
    <citation type="submission" date="2022-02" db="EMBL/GenBank/DDBJ databases">
        <title>Vibrio sp. nov, a new bacterium isolated from seawater.</title>
        <authorList>
            <person name="Yuan Y."/>
        </authorList>
    </citation>
    <scope>NUCLEOTIDE SEQUENCE</scope>
    <source>
        <strain evidence="10">ZSDZ65</strain>
    </source>
</reference>
<organism evidence="10 11">
    <name type="scientific">Vibrio qingdaonensis</name>
    <dbReference type="NCBI Taxonomy" id="2829491"/>
    <lineage>
        <taxon>Bacteria</taxon>
        <taxon>Pseudomonadati</taxon>
        <taxon>Pseudomonadota</taxon>
        <taxon>Gammaproteobacteria</taxon>
        <taxon>Vibrionales</taxon>
        <taxon>Vibrionaceae</taxon>
        <taxon>Vibrio</taxon>
    </lineage>
</organism>
<dbReference type="GO" id="GO:0006508">
    <property type="term" value="P:proteolysis"/>
    <property type="evidence" value="ECO:0007669"/>
    <property type="project" value="UniProtKB-KW"/>
</dbReference>
<evidence type="ECO:0000256" key="6">
    <source>
        <dbReference type="ARBA" id="ARBA00022833"/>
    </source>
</evidence>
<keyword evidence="8" id="KW-1015">Disulfide bond</keyword>
<evidence type="ECO:0000256" key="3">
    <source>
        <dbReference type="ARBA" id="ARBA00022729"/>
    </source>
</evidence>
<gene>
    <name evidence="10" type="primary">mepA</name>
    <name evidence="10" type="ORF">MD535_07085</name>
</gene>
<dbReference type="EMBL" id="JAKRRY010000006">
    <property type="protein sequence ID" value="MCW8345775.1"/>
    <property type="molecule type" value="Genomic_DNA"/>
</dbReference>
<name>A0A9X3CM25_9VIBR</name>
<dbReference type="AlphaFoldDB" id="A0A9X3CM25"/>
<keyword evidence="4" id="KW-0574">Periplasm</keyword>
<dbReference type="GO" id="GO:0004252">
    <property type="term" value="F:serine-type endopeptidase activity"/>
    <property type="evidence" value="ECO:0007669"/>
    <property type="project" value="InterPro"/>
</dbReference>
<evidence type="ECO:0000256" key="7">
    <source>
        <dbReference type="ARBA" id="ARBA00023049"/>
    </source>
</evidence>
<keyword evidence="7" id="KW-0482">Metalloprotease</keyword>
<evidence type="ECO:0000313" key="11">
    <source>
        <dbReference type="Proteomes" id="UP001155587"/>
    </source>
</evidence>
<accession>A0A9X3CM25</accession>
<evidence type="ECO:0000256" key="2">
    <source>
        <dbReference type="ARBA" id="ARBA00022723"/>
    </source>
</evidence>
<dbReference type="InterPro" id="IPR005073">
    <property type="entry name" value="Peptidase_M74"/>
</dbReference>
<dbReference type="PIRSF" id="PIRSF018455">
    <property type="entry name" value="MepA"/>
    <property type="match status" value="1"/>
</dbReference>
<dbReference type="GO" id="GO:0046872">
    <property type="term" value="F:metal ion binding"/>
    <property type="evidence" value="ECO:0007669"/>
    <property type="project" value="UniProtKB-KW"/>
</dbReference>
<dbReference type="InterPro" id="IPR009045">
    <property type="entry name" value="Zn_M74/Hedgehog-like"/>
</dbReference>
<sequence>MKYGLVLCLCLPLSSLAMNRSWEEVTLPSDGESNSIGSYANGCLAGGAELAPAGTGYQVIRTQRNRYYGHADMIDYLTSLAIRVDALGIGRILVGDIAMPRGGRFASGHASHQTGLDADIWLRLPATPLSVEQLSTPKPYSVVDLNSYRLEKEKWTESHALLIQTAAVDERVARIFVHPLIKQQLCDTAWKDNSWLRKVRPWWGHYSHFHVRLHCPEGDSQCVAQSPPPKGDGCGAELASWKPNPYIAPKPAKAVVKLADKPKKKPAKPKYQECVALLNQ</sequence>
<keyword evidence="6" id="KW-0862">Zinc</keyword>
<feature type="disulfide bond" evidence="8">
    <location>
        <begin position="43"/>
        <end position="274"/>
    </location>
</feature>
<dbReference type="GO" id="GO:0030288">
    <property type="term" value="C:outer membrane-bounded periplasmic space"/>
    <property type="evidence" value="ECO:0007669"/>
    <property type="project" value="InterPro"/>
</dbReference>
<dbReference type="EC" id="3.4.-.-" evidence="10"/>
<dbReference type="NCBIfam" id="NF006947">
    <property type="entry name" value="PRK09429.1"/>
    <property type="match status" value="1"/>
</dbReference>
<feature type="disulfide bond" evidence="8">
    <location>
        <begin position="215"/>
        <end position="222"/>
    </location>
</feature>
<evidence type="ECO:0000256" key="1">
    <source>
        <dbReference type="ARBA" id="ARBA00022670"/>
    </source>
</evidence>
<dbReference type="Proteomes" id="UP001155587">
    <property type="component" value="Unassembled WGS sequence"/>
</dbReference>
<keyword evidence="2" id="KW-0479">Metal-binding</keyword>
<keyword evidence="3 9" id="KW-0732">Signal</keyword>
<keyword evidence="5 10" id="KW-0378">Hydrolase</keyword>
<proteinExistence type="predicted"/>
<evidence type="ECO:0000313" key="10">
    <source>
        <dbReference type="EMBL" id="MCW8345775.1"/>
    </source>
</evidence>
<protein>
    <submittedName>
        <fullName evidence="10">Penicillin-insensitive murein endopeptidase</fullName>
        <ecNumber evidence="10">3.4.-.-</ecNumber>
    </submittedName>
</protein>
<evidence type="ECO:0000256" key="9">
    <source>
        <dbReference type="SAM" id="SignalP"/>
    </source>
</evidence>
<feature type="signal peptide" evidence="9">
    <location>
        <begin position="1"/>
        <end position="17"/>
    </location>
</feature>
<feature type="disulfide bond" evidence="8">
    <location>
        <begin position="186"/>
        <end position="234"/>
    </location>
</feature>
<evidence type="ECO:0000256" key="4">
    <source>
        <dbReference type="ARBA" id="ARBA00022764"/>
    </source>
</evidence>
<dbReference type="Gene3D" id="3.30.1380.10">
    <property type="match status" value="1"/>
</dbReference>